<keyword evidence="1" id="KW-0808">Transferase</keyword>
<dbReference type="GO" id="GO:0006751">
    <property type="term" value="P:glutathione catabolic process"/>
    <property type="evidence" value="ECO:0007669"/>
    <property type="project" value="InterPro"/>
</dbReference>
<evidence type="ECO:0000256" key="4">
    <source>
        <dbReference type="SAM" id="MobiDB-lite"/>
    </source>
</evidence>
<dbReference type="PaxDb" id="67767-A0A0J7KN74"/>
<evidence type="ECO:0000313" key="6">
    <source>
        <dbReference type="Proteomes" id="UP000036403"/>
    </source>
</evidence>
<dbReference type="InterPro" id="IPR051792">
    <property type="entry name" value="GGT_bact"/>
</dbReference>
<evidence type="ECO:0000256" key="1">
    <source>
        <dbReference type="ARBA" id="ARBA00023315"/>
    </source>
</evidence>
<dbReference type="EMBL" id="LBMM01005227">
    <property type="protein sequence ID" value="KMQ91694.1"/>
    <property type="molecule type" value="Genomic_DNA"/>
</dbReference>
<feature type="binding site" evidence="3">
    <location>
        <begin position="411"/>
        <end position="412"/>
    </location>
    <ligand>
        <name>L-glutamate</name>
        <dbReference type="ChEBI" id="CHEBI:29985"/>
    </ligand>
</feature>
<dbReference type="Gene3D" id="3.60.20.40">
    <property type="match status" value="1"/>
</dbReference>
<dbReference type="PRINTS" id="PR01210">
    <property type="entry name" value="GGTRANSPTASE"/>
</dbReference>
<proteinExistence type="predicted"/>
<dbReference type="GO" id="GO:0036374">
    <property type="term" value="F:glutathione hydrolase activity"/>
    <property type="evidence" value="ECO:0007669"/>
    <property type="project" value="InterPro"/>
</dbReference>
<feature type="binding site" evidence="3">
    <location>
        <position position="382"/>
    </location>
    <ligand>
        <name>L-glutamate</name>
        <dbReference type="ChEBI" id="CHEBI:29985"/>
    </ligand>
</feature>
<keyword evidence="1" id="KW-0012">Acyltransferase</keyword>
<dbReference type="Proteomes" id="UP000036403">
    <property type="component" value="Unassembled WGS sequence"/>
</dbReference>
<gene>
    <name evidence="5" type="ORF">RF55_8404</name>
</gene>
<dbReference type="AlphaFoldDB" id="A0A0J7KN74"/>
<dbReference type="NCBIfam" id="TIGR00066">
    <property type="entry name" value="g_glut_trans"/>
    <property type="match status" value="1"/>
</dbReference>
<dbReference type="PANTHER" id="PTHR43199:SF6">
    <property type="entry name" value="GLUTATHIONE HYDROLASE PROENZYME"/>
    <property type="match status" value="1"/>
</dbReference>
<dbReference type="STRING" id="67767.A0A0J7KN74"/>
<sequence length="535" mass="58099">MVVTAQHLASEVGAEILREGGNAADAAVAVGYAMAVVYPAAASLGGGGFATIYDPQNATQKASFVDYRERAPLKATEKMYLDAQGHPSKTDSKTGWKAVATPGVVAGLEEIRQKWGTLSREKLMAPAIKLAQDGFILEQGDIDLLNTSQPFFRKNKEAKGVFTNADGKDLKVGDRQVQHQLAKTLRLISNQGKEGFYKGSVAKEMTSVRQNPNEILSEKDLAAYKVREFNPLQCAYHGYEIYTAPLPSAGGVALCEILGVLEHYNLRKMGFQSEAAYQVQIEAMRRAYWDRRLLGDGVSPKIIDHFLDFKYQEKIAETLPKEAPKDPKNLEDPFSEKHETTHYSIIDRNGMAVSITCTMDGWFGAGVLAGKTGVWMNDEMDDFSLKAGAPNMFGIPGAKANAIAPGKTPLSSMSPTIVTTSKGQVFMVTGSPGGSRIPTITLSVLTGVLDGHMNVAKAVKRPRFHEQWAPSVVEVEPKAVPSSVQHALGKKGYHFVERHPWGMAGSIVVSQQRKDSRKVFGAADPRRLGGSTVSE</sequence>
<name>A0A0J7KN74_LASNI</name>
<dbReference type="GO" id="GO:0016746">
    <property type="term" value="F:acyltransferase activity"/>
    <property type="evidence" value="ECO:0007669"/>
    <property type="project" value="UniProtKB-KW"/>
</dbReference>
<keyword evidence="6" id="KW-1185">Reference proteome</keyword>
<dbReference type="OrthoDB" id="9977870at2759"/>
<feature type="region of interest" description="Disordered" evidence="4">
    <location>
        <begin position="515"/>
        <end position="535"/>
    </location>
</feature>
<accession>A0A0J7KN74</accession>
<dbReference type="PANTHER" id="PTHR43199">
    <property type="entry name" value="GLUTATHIONE HYDROLASE"/>
    <property type="match status" value="1"/>
</dbReference>
<dbReference type="InterPro" id="IPR000101">
    <property type="entry name" value="GGT_peptidase"/>
</dbReference>
<reference evidence="5 6" key="1">
    <citation type="submission" date="2015-04" db="EMBL/GenBank/DDBJ databases">
        <title>Lasius niger genome sequencing.</title>
        <authorList>
            <person name="Konorov E.A."/>
            <person name="Nikitin M.A."/>
            <person name="Kirill M.V."/>
            <person name="Chang P."/>
        </authorList>
    </citation>
    <scope>NUCLEOTIDE SEQUENCE [LARGE SCALE GENOMIC DNA]</scope>
    <source>
        <tissue evidence="5">Whole</tissue>
    </source>
</reference>
<protein>
    <submittedName>
        <fullName evidence="5">Gamma-glutamyltranspeptidase</fullName>
    </submittedName>
</protein>
<dbReference type="InterPro" id="IPR029055">
    <property type="entry name" value="Ntn_hydrolases_N"/>
</dbReference>
<feature type="binding site" evidence="3">
    <location>
        <position position="434"/>
    </location>
    <ligand>
        <name>L-glutamate</name>
        <dbReference type="ChEBI" id="CHEBI:29985"/>
    </ligand>
</feature>
<feature type="binding site" evidence="3">
    <location>
        <position position="68"/>
    </location>
    <ligand>
        <name>L-glutamate</name>
        <dbReference type="ChEBI" id="CHEBI:29985"/>
    </ligand>
</feature>
<dbReference type="Pfam" id="PF01019">
    <property type="entry name" value="G_glu_transpept"/>
    <property type="match status" value="1"/>
</dbReference>
<dbReference type="SUPFAM" id="SSF56235">
    <property type="entry name" value="N-terminal nucleophile aminohydrolases (Ntn hydrolases)"/>
    <property type="match status" value="1"/>
</dbReference>
<evidence type="ECO:0000256" key="2">
    <source>
        <dbReference type="PIRSR" id="PIRSR600101-1"/>
    </source>
</evidence>
<organism evidence="5 6">
    <name type="scientific">Lasius niger</name>
    <name type="common">Black garden ant</name>
    <dbReference type="NCBI Taxonomy" id="67767"/>
    <lineage>
        <taxon>Eukaryota</taxon>
        <taxon>Metazoa</taxon>
        <taxon>Ecdysozoa</taxon>
        <taxon>Arthropoda</taxon>
        <taxon>Hexapoda</taxon>
        <taxon>Insecta</taxon>
        <taxon>Pterygota</taxon>
        <taxon>Neoptera</taxon>
        <taxon>Endopterygota</taxon>
        <taxon>Hymenoptera</taxon>
        <taxon>Apocrita</taxon>
        <taxon>Aculeata</taxon>
        <taxon>Formicoidea</taxon>
        <taxon>Formicidae</taxon>
        <taxon>Formicinae</taxon>
        <taxon>Lasius</taxon>
        <taxon>Lasius</taxon>
    </lineage>
</organism>
<dbReference type="InterPro" id="IPR043138">
    <property type="entry name" value="GGT_lsub"/>
</dbReference>
<comment type="caution">
    <text evidence="5">The sequence shown here is derived from an EMBL/GenBank/DDBJ whole genome shotgun (WGS) entry which is preliminary data.</text>
</comment>
<evidence type="ECO:0000256" key="3">
    <source>
        <dbReference type="PIRSR" id="PIRSR600101-2"/>
    </source>
</evidence>
<dbReference type="InterPro" id="IPR043137">
    <property type="entry name" value="GGT_ssub_C"/>
</dbReference>
<evidence type="ECO:0000313" key="5">
    <source>
        <dbReference type="EMBL" id="KMQ91694.1"/>
    </source>
</evidence>
<feature type="active site" description="Nucleophile" evidence="2">
    <location>
        <position position="340"/>
    </location>
</feature>
<dbReference type="Gene3D" id="1.10.246.130">
    <property type="match status" value="1"/>
</dbReference>